<keyword evidence="3 11" id="KW-0723">Serine/threonine-protein kinase</keyword>
<evidence type="ECO:0000256" key="6">
    <source>
        <dbReference type="ARBA" id="ARBA00022777"/>
    </source>
</evidence>
<evidence type="ECO:0000256" key="10">
    <source>
        <dbReference type="PROSITE-ProRule" id="PRU10141"/>
    </source>
</evidence>
<comment type="caution">
    <text evidence="14">The sequence shown here is derived from an EMBL/GenBank/DDBJ whole genome shotgun (WGS) entry which is preliminary data.</text>
</comment>
<evidence type="ECO:0000256" key="4">
    <source>
        <dbReference type="ARBA" id="ARBA00022679"/>
    </source>
</evidence>
<dbReference type="AlphaFoldDB" id="A0A0E9NR76"/>
<dbReference type="SMART" id="SM00220">
    <property type="entry name" value="S_TKc"/>
    <property type="match status" value="1"/>
</dbReference>
<evidence type="ECO:0000256" key="9">
    <source>
        <dbReference type="ARBA" id="ARBA00048367"/>
    </source>
</evidence>
<evidence type="ECO:0000256" key="7">
    <source>
        <dbReference type="ARBA" id="ARBA00022840"/>
    </source>
</evidence>
<dbReference type="RefSeq" id="XP_019025790.1">
    <property type="nucleotide sequence ID" value="XM_019165846.1"/>
</dbReference>
<comment type="similarity">
    <text evidence="1">Belongs to the protein kinase superfamily. CMGC Ser/Thr protein kinase family. CDC2/CDKX subfamily.</text>
</comment>
<gene>
    <name evidence="14" type="ORF">G7K_5998-t1</name>
</gene>
<reference evidence="14 15" key="3">
    <citation type="journal article" date="2015" name="Genome Announc.">
        <title>Draft Genome Sequence of the Archiascomycetous Yeast Saitoella complicata.</title>
        <authorList>
            <person name="Yamauchi K."/>
            <person name="Kondo S."/>
            <person name="Hamamoto M."/>
            <person name="Takahashi Y."/>
            <person name="Ogura Y."/>
            <person name="Hayashi T."/>
            <person name="Nishida H."/>
        </authorList>
    </citation>
    <scope>NUCLEOTIDE SEQUENCE [LARGE SCALE GENOMIC DNA]</scope>
    <source>
        <strain evidence="14 15">NRRL Y-17804</strain>
    </source>
</reference>
<keyword evidence="4" id="KW-0808">Transferase</keyword>
<sequence length="378" mass="42754">MKLDILSVTGKRKVLDYGDNGLLGSCVGIAHFKKLNRVGEGTYGIVYRALDTRSPSTPIIALKQIRHTISDTRDGIPTSTLREISLLRSLKHRNIVNVHDIAVDPENVDEVTLVMEYCEQDLANLLDIHKMRYTPSEVKCLMHQLLSGLSHLHKHSLLHRDLKPQNLLLTSTGTLKIADFGLTRPLPPSSRPMTPTVCTIWYRPPELLFPEGVGEGSGGVRYGQAVDMWSVGCVFGELLLGRPLMPGGDEKEQRELIIQLLGHGPAWTRSGRTSSSLRSEGQLEYLFASHTKETRRLLRGLLWWNPRDRYRVNECLRSAYFREDPVMQREEMLPTFPEGRGEVSRGMGGNVNGEKRGRGGDDGYVFEWDEREDKRSRR</sequence>
<proteinExistence type="inferred from homology"/>
<dbReference type="OMA" id="WKESPRE"/>
<evidence type="ECO:0000256" key="12">
    <source>
        <dbReference type="SAM" id="MobiDB-lite"/>
    </source>
</evidence>
<dbReference type="PROSITE" id="PS00107">
    <property type="entry name" value="PROTEIN_KINASE_ATP"/>
    <property type="match status" value="1"/>
</dbReference>
<comment type="catalytic activity">
    <reaction evidence="8">
        <text>L-threonyl-[protein] + ATP = O-phospho-L-threonyl-[protein] + ADP + H(+)</text>
        <dbReference type="Rhea" id="RHEA:46608"/>
        <dbReference type="Rhea" id="RHEA-COMP:11060"/>
        <dbReference type="Rhea" id="RHEA-COMP:11605"/>
        <dbReference type="ChEBI" id="CHEBI:15378"/>
        <dbReference type="ChEBI" id="CHEBI:30013"/>
        <dbReference type="ChEBI" id="CHEBI:30616"/>
        <dbReference type="ChEBI" id="CHEBI:61977"/>
        <dbReference type="ChEBI" id="CHEBI:456216"/>
        <dbReference type="EC" id="2.7.11.22"/>
    </reaction>
</comment>
<dbReference type="PANTHER" id="PTHR24056:SF508">
    <property type="entry name" value="CYCLIN-DEPENDENT KINASE 10"/>
    <property type="match status" value="1"/>
</dbReference>
<evidence type="ECO:0000256" key="3">
    <source>
        <dbReference type="ARBA" id="ARBA00022527"/>
    </source>
</evidence>
<dbReference type="InterPro" id="IPR000719">
    <property type="entry name" value="Prot_kinase_dom"/>
</dbReference>
<dbReference type="InterPro" id="IPR017441">
    <property type="entry name" value="Protein_kinase_ATP_BS"/>
</dbReference>
<reference evidence="14 15" key="1">
    <citation type="journal article" date="2011" name="J. Gen. Appl. Microbiol.">
        <title>Draft genome sequencing of the enigmatic yeast Saitoella complicata.</title>
        <authorList>
            <person name="Nishida H."/>
            <person name="Hamamoto M."/>
            <person name="Sugiyama J."/>
        </authorList>
    </citation>
    <scope>NUCLEOTIDE SEQUENCE [LARGE SCALE GENOMIC DNA]</scope>
    <source>
        <strain evidence="14 15">NRRL Y-17804</strain>
    </source>
</reference>
<dbReference type="STRING" id="698492.A0A0E9NR76"/>
<dbReference type="Gene3D" id="3.30.200.20">
    <property type="entry name" value="Phosphorylase Kinase, domain 1"/>
    <property type="match status" value="1"/>
</dbReference>
<dbReference type="Gene3D" id="1.10.510.10">
    <property type="entry name" value="Transferase(Phosphotransferase) domain 1"/>
    <property type="match status" value="1"/>
</dbReference>
<dbReference type="GO" id="GO:0005524">
    <property type="term" value="F:ATP binding"/>
    <property type="evidence" value="ECO:0007669"/>
    <property type="project" value="UniProtKB-UniRule"/>
</dbReference>
<dbReference type="GO" id="GO:0004693">
    <property type="term" value="F:cyclin-dependent protein serine/threonine kinase activity"/>
    <property type="evidence" value="ECO:0007669"/>
    <property type="project" value="UniProtKB-EC"/>
</dbReference>
<name>A0A0E9NR76_SAICN</name>
<comment type="catalytic activity">
    <reaction evidence="9">
        <text>L-seryl-[protein] + ATP = O-phospho-L-seryl-[protein] + ADP + H(+)</text>
        <dbReference type="Rhea" id="RHEA:17989"/>
        <dbReference type="Rhea" id="RHEA-COMP:9863"/>
        <dbReference type="Rhea" id="RHEA-COMP:11604"/>
        <dbReference type="ChEBI" id="CHEBI:15378"/>
        <dbReference type="ChEBI" id="CHEBI:29999"/>
        <dbReference type="ChEBI" id="CHEBI:30616"/>
        <dbReference type="ChEBI" id="CHEBI:83421"/>
        <dbReference type="ChEBI" id="CHEBI:456216"/>
        <dbReference type="EC" id="2.7.11.22"/>
    </reaction>
</comment>
<evidence type="ECO:0000256" key="11">
    <source>
        <dbReference type="RuleBase" id="RU000304"/>
    </source>
</evidence>
<keyword evidence="7 10" id="KW-0067">ATP-binding</keyword>
<evidence type="ECO:0000313" key="15">
    <source>
        <dbReference type="Proteomes" id="UP000033140"/>
    </source>
</evidence>
<dbReference type="PANTHER" id="PTHR24056">
    <property type="entry name" value="CELL DIVISION PROTEIN KINASE"/>
    <property type="match status" value="1"/>
</dbReference>
<feature type="domain" description="Protein kinase" evidence="13">
    <location>
        <begin position="32"/>
        <end position="321"/>
    </location>
</feature>
<dbReference type="InterPro" id="IPR008271">
    <property type="entry name" value="Ser/Thr_kinase_AS"/>
</dbReference>
<dbReference type="PROSITE" id="PS00108">
    <property type="entry name" value="PROTEIN_KINASE_ST"/>
    <property type="match status" value="1"/>
</dbReference>
<evidence type="ECO:0000259" key="13">
    <source>
        <dbReference type="PROSITE" id="PS50011"/>
    </source>
</evidence>
<evidence type="ECO:0000256" key="8">
    <source>
        <dbReference type="ARBA" id="ARBA00047811"/>
    </source>
</evidence>
<dbReference type="GO" id="GO:0007346">
    <property type="term" value="P:regulation of mitotic cell cycle"/>
    <property type="evidence" value="ECO:0007669"/>
    <property type="project" value="TreeGrafter"/>
</dbReference>
<evidence type="ECO:0000256" key="5">
    <source>
        <dbReference type="ARBA" id="ARBA00022741"/>
    </source>
</evidence>
<dbReference type="Pfam" id="PF00069">
    <property type="entry name" value="Pkinase"/>
    <property type="match status" value="1"/>
</dbReference>
<dbReference type="FunFam" id="3.30.200.20:FF:000124">
    <property type="entry name" value="Cyclin-dependent kinase 4"/>
    <property type="match status" value="1"/>
</dbReference>
<evidence type="ECO:0000256" key="2">
    <source>
        <dbReference type="ARBA" id="ARBA00012425"/>
    </source>
</evidence>
<dbReference type="SUPFAM" id="SSF56112">
    <property type="entry name" value="Protein kinase-like (PK-like)"/>
    <property type="match status" value="1"/>
</dbReference>
<evidence type="ECO:0000313" key="14">
    <source>
        <dbReference type="EMBL" id="GAO51910.1"/>
    </source>
</evidence>
<organism evidence="14 15">
    <name type="scientific">Saitoella complicata (strain BCRC 22490 / CBS 7301 / JCM 7358 / NBRC 10748 / NRRL Y-17804)</name>
    <dbReference type="NCBI Taxonomy" id="698492"/>
    <lineage>
        <taxon>Eukaryota</taxon>
        <taxon>Fungi</taxon>
        <taxon>Dikarya</taxon>
        <taxon>Ascomycota</taxon>
        <taxon>Taphrinomycotina</taxon>
        <taxon>Taphrinomycotina incertae sedis</taxon>
        <taxon>Saitoella</taxon>
    </lineage>
</organism>
<dbReference type="InterPro" id="IPR050108">
    <property type="entry name" value="CDK"/>
</dbReference>
<dbReference type="GO" id="GO:0005634">
    <property type="term" value="C:nucleus"/>
    <property type="evidence" value="ECO:0007669"/>
    <property type="project" value="UniProtKB-ARBA"/>
</dbReference>
<reference evidence="14 15" key="2">
    <citation type="journal article" date="2014" name="J. Gen. Appl. Microbiol.">
        <title>The early diverging ascomycetous budding yeast Saitoella complicata has three histone deacetylases belonging to the Clr6, Hos2, and Rpd3 lineages.</title>
        <authorList>
            <person name="Nishida H."/>
            <person name="Matsumoto T."/>
            <person name="Kondo S."/>
            <person name="Hamamoto M."/>
            <person name="Yoshikawa H."/>
        </authorList>
    </citation>
    <scope>NUCLEOTIDE SEQUENCE [LARGE SCALE GENOMIC DNA]</scope>
    <source>
        <strain evidence="14 15">NRRL Y-17804</strain>
    </source>
</reference>
<dbReference type="Proteomes" id="UP000033140">
    <property type="component" value="Unassembled WGS sequence"/>
</dbReference>
<keyword evidence="15" id="KW-1185">Reference proteome</keyword>
<dbReference type="OrthoDB" id="1732493at2759"/>
<dbReference type="EMBL" id="BACD03000055">
    <property type="protein sequence ID" value="GAO51910.1"/>
    <property type="molecule type" value="Genomic_DNA"/>
</dbReference>
<feature type="binding site" evidence="10">
    <location>
        <position position="63"/>
    </location>
    <ligand>
        <name>ATP</name>
        <dbReference type="ChEBI" id="CHEBI:30616"/>
    </ligand>
</feature>
<protein>
    <recommendedName>
        <fullName evidence="2">cyclin-dependent kinase</fullName>
        <ecNumber evidence="2">2.7.11.22</ecNumber>
    </recommendedName>
</protein>
<dbReference type="EC" id="2.7.11.22" evidence="2"/>
<feature type="region of interest" description="Disordered" evidence="12">
    <location>
        <begin position="336"/>
        <end position="364"/>
    </location>
</feature>
<keyword evidence="6" id="KW-0418">Kinase</keyword>
<accession>A0A0E9NR76</accession>
<evidence type="ECO:0000256" key="1">
    <source>
        <dbReference type="ARBA" id="ARBA00006485"/>
    </source>
</evidence>
<dbReference type="PROSITE" id="PS50011">
    <property type="entry name" value="PROTEIN_KINASE_DOM"/>
    <property type="match status" value="1"/>
</dbReference>
<keyword evidence="5 10" id="KW-0547">Nucleotide-binding</keyword>
<dbReference type="InterPro" id="IPR011009">
    <property type="entry name" value="Kinase-like_dom_sf"/>
</dbReference>